<name>D6SR62_9BACT</name>
<dbReference type="EMBL" id="ACJN02000003">
    <property type="protein sequence ID" value="EFI33178.1"/>
    <property type="molecule type" value="Genomic_DNA"/>
</dbReference>
<dbReference type="eggNOG" id="COG1943">
    <property type="taxonomic scope" value="Bacteria"/>
</dbReference>
<dbReference type="Gene3D" id="3.30.70.1290">
    <property type="entry name" value="Transposase IS200-like"/>
    <property type="match status" value="1"/>
</dbReference>
<dbReference type="InterPro" id="IPR036515">
    <property type="entry name" value="Transposase_17_sf"/>
</dbReference>
<reference evidence="2" key="1">
    <citation type="submission" date="2010-05" db="EMBL/GenBank/DDBJ databases">
        <title>The draft genome of Desulfonatronospira thiodismutans ASO3-1.</title>
        <authorList>
            <consortium name="US DOE Joint Genome Institute (JGI-PGF)"/>
            <person name="Lucas S."/>
            <person name="Copeland A."/>
            <person name="Lapidus A."/>
            <person name="Cheng J.-F."/>
            <person name="Bruce D."/>
            <person name="Goodwin L."/>
            <person name="Pitluck S."/>
            <person name="Chertkov O."/>
            <person name="Brettin T."/>
            <person name="Detter J.C."/>
            <person name="Han C."/>
            <person name="Land M.L."/>
            <person name="Hauser L."/>
            <person name="Kyrpides N."/>
            <person name="Mikhailova N."/>
            <person name="Muyzer G."/>
            <person name="Woyke T."/>
        </authorList>
    </citation>
    <scope>NUCLEOTIDE SEQUENCE [LARGE SCALE GENOMIC DNA]</scope>
    <source>
        <strain evidence="2">ASO3-1</strain>
    </source>
</reference>
<dbReference type="GO" id="GO:0006313">
    <property type="term" value="P:DNA transposition"/>
    <property type="evidence" value="ECO:0007669"/>
    <property type="project" value="InterPro"/>
</dbReference>
<dbReference type="GO" id="GO:0004803">
    <property type="term" value="F:transposase activity"/>
    <property type="evidence" value="ECO:0007669"/>
    <property type="project" value="InterPro"/>
</dbReference>
<organism evidence="2 3">
    <name type="scientific">Desulfonatronospira thiodismutans ASO3-1</name>
    <dbReference type="NCBI Taxonomy" id="555779"/>
    <lineage>
        <taxon>Bacteria</taxon>
        <taxon>Pseudomonadati</taxon>
        <taxon>Thermodesulfobacteriota</taxon>
        <taxon>Desulfovibrionia</taxon>
        <taxon>Desulfovibrionales</taxon>
        <taxon>Desulfonatronovibrionaceae</taxon>
        <taxon>Desulfonatronospira</taxon>
    </lineage>
</organism>
<dbReference type="RefSeq" id="WP_008870536.1">
    <property type="nucleotide sequence ID" value="NZ_ACJN02000003.1"/>
</dbReference>
<dbReference type="Proteomes" id="UP000005496">
    <property type="component" value="Unassembled WGS sequence"/>
</dbReference>
<dbReference type="InterPro" id="IPR002686">
    <property type="entry name" value="Transposase_17"/>
</dbReference>
<sequence>MPRIARFIRDNQPSVYHIVSRTALQGLPIKDKDNDFLLGLIKKFSQFYFVDVLGFALLGNHFHLVIRMYPESDPTDDEIKERLQKYYGDELNVTGVLISDYRKRLTNLGAYVKDIKQGFTRYFNKKYNRRGFFWGDRFKSMIVQDGLSLVNLLAYVDLNPIRAGIVKKPEDYRWCSLGYHTQTGNKDGLLSIDFGMKEWNEFDPKEIVRKYRQFVYETGAVDAGKGKVMDKKIVEKARKKGYKISRVERFRYRCRYFTDSGVIGGKDFVQEVFDQVKHLLGSKDERKFTPVGGVEGLYSMKRLGES</sequence>
<dbReference type="PANTHER" id="PTHR34322">
    <property type="entry name" value="TRANSPOSASE, Y1_TNP DOMAIN-CONTAINING"/>
    <property type="match status" value="1"/>
</dbReference>
<dbReference type="OrthoDB" id="5469728at2"/>
<evidence type="ECO:0000313" key="3">
    <source>
        <dbReference type="Proteomes" id="UP000005496"/>
    </source>
</evidence>
<dbReference type="PANTHER" id="PTHR34322:SF2">
    <property type="entry name" value="TRANSPOSASE IS200-LIKE DOMAIN-CONTAINING PROTEIN"/>
    <property type="match status" value="1"/>
</dbReference>
<dbReference type="AlphaFoldDB" id="D6SR62"/>
<keyword evidence="3" id="KW-1185">Reference proteome</keyword>
<evidence type="ECO:0000259" key="1">
    <source>
        <dbReference type="SMART" id="SM01321"/>
    </source>
</evidence>
<protein>
    <recommendedName>
        <fullName evidence="1">Transposase IS200-like domain-containing protein</fullName>
    </recommendedName>
</protein>
<accession>D6SR62</accession>
<gene>
    <name evidence="2" type="ORF">Dthio_PD0502</name>
</gene>
<dbReference type="SMART" id="SM01321">
    <property type="entry name" value="Y1_Tnp"/>
    <property type="match status" value="1"/>
</dbReference>
<dbReference type="GO" id="GO:0003677">
    <property type="term" value="F:DNA binding"/>
    <property type="evidence" value="ECO:0007669"/>
    <property type="project" value="InterPro"/>
</dbReference>
<proteinExistence type="predicted"/>
<dbReference type="SUPFAM" id="SSF143422">
    <property type="entry name" value="Transposase IS200-like"/>
    <property type="match status" value="1"/>
</dbReference>
<feature type="domain" description="Transposase IS200-like" evidence="1">
    <location>
        <begin position="12"/>
        <end position="159"/>
    </location>
</feature>
<evidence type="ECO:0000313" key="2">
    <source>
        <dbReference type="EMBL" id="EFI33178.1"/>
    </source>
</evidence>
<comment type="caution">
    <text evidence="2">The sequence shown here is derived from an EMBL/GenBank/DDBJ whole genome shotgun (WGS) entry which is preliminary data.</text>
</comment>